<organism evidence="1 2">
    <name type="scientific">Kingella kingae ATCC 23330</name>
    <dbReference type="NCBI Taxonomy" id="887327"/>
    <lineage>
        <taxon>Bacteria</taxon>
        <taxon>Pseudomonadati</taxon>
        <taxon>Pseudomonadota</taxon>
        <taxon>Betaproteobacteria</taxon>
        <taxon>Neisseriales</taxon>
        <taxon>Neisseriaceae</taxon>
        <taxon>Kingella</taxon>
    </lineage>
</organism>
<dbReference type="Proteomes" id="UP000004207">
    <property type="component" value="Unassembled WGS sequence"/>
</dbReference>
<protein>
    <submittedName>
        <fullName evidence="1">Uncharacterized protein</fullName>
    </submittedName>
</protein>
<proteinExistence type="predicted"/>
<keyword evidence="2" id="KW-1185">Reference proteome</keyword>
<reference evidence="1 2" key="1">
    <citation type="submission" date="2011-04" db="EMBL/GenBank/DDBJ databases">
        <authorList>
            <person name="Muzny D."/>
            <person name="Qin X."/>
            <person name="Deng J."/>
            <person name="Jiang H."/>
            <person name="Liu Y."/>
            <person name="Qu J."/>
            <person name="Song X.-Z."/>
            <person name="Zhang L."/>
            <person name="Thornton R."/>
            <person name="Coyle M."/>
            <person name="Francisco L."/>
            <person name="Jackson L."/>
            <person name="Javaid M."/>
            <person name="Korchina V."/>
            <person name="Kovar C."/>
            <person name="Mata R."/>
            <person name="Mathew T."/>
            <person name="Ngo R."/>
            <person name="Nguyen L."/>
            <person name="Nguyen N."/>
            <person name="Okwuonu G."/>
            <person name="Ongeri F."/>
            <person name="Pham C."/>
            <person name="Simmons D."/>
            <person name="Wilczek-Boney K."/>
            <person name="Hale W."/>
            <person name="Jakkamsetti A."/>
            <person name="Pham P."/>
            <person name="Ruth R."/>
            <person name="San Lucas F."/>
            <person name="Warren J."/>
            <person name="Zhang J."/>
            <person name="Zhao Z."/>
            <person name="Zhou C."/>
            <person name="Zhu D."/>
            <person name="Lee S."/>
            <person name="Bess C."/>
            <person name="Blankenburg K."/>
            <person name="Forbes L."/>
            <person name="Fu Q."/>
            <person name="Gubbala S."/>
            <person name="Hirani K."/>
            <person name="Jayaseelan J.C."/>
            <person name="Lara F."/>
            <person name="Munidasa M."/>
            <person name="Palculict T."/>
            <person name="Patil S."/>
            <person name="Pu L.-L."/>
            <person name="Saada N."/>
            <person name="Tang L."/>
            <person name="Weissenberger G."/>
            <person name="Zhu Y."/>
            <person name="Hemphill L."/>
            <person name="Shang Y."/>
            <person name="Youmans B."/>
            <person name="Ayvaz T."/>
            <person name="Ross M."/>
            <person name="Santibanez J."/>
            <person name="Aqrawi P."/>
            <person name="Gross S."/>
            <person name="Joshi V."/>
            <person name="Fowler G."/>
            <person name="Nazareth L."/>
            <person name="Reid J."/>
            <person name="Worley K."/>
            <person name="Petrosino J."/>
            <person name="Highlander S."/>
            <person name="Gibbs R."/>
        </authorList>
    </citation>
    <scope>NUCLEOTIDE SEQUENCE [LARGE SCALE GENOMIC DNA]</scope>
    <source>
        <strain evidence="1 2">ATCC 23330</strain>
    </source>
</reference>
<dbReference type="AlphaFoldDB" id="F5S8F2"/>
<sequence length="43" mass="4966">MATLYHCNFNQLEYLNAKQSSLHFESTKSAGCFLRYNLAFSIC</sequence>
<gene>
    <name evidence="1" type="ORF">HMPREF0476_1485</name>
</gene>
<name>F5S8F2_KINKI</name>
<accession>F5S8F2</accession>
<evidence type="ECO:0000313" key="2">
    <source>
        <dbReference type="Proteomes" id="UP000004207"/>
    </source>
</evidence>
<dbReference type="EMBL" id="AFHS01000048">
    <property type="protein sequence ID" value="EGK08193.1"/>
    <property type="molecule type" value="Genomic_DNA"/>
</dbReference>
<comment type="caution">
    <text evidence="1">The sequence shown here is derived from an EMBL/GenBank/DDBJ whole genome shotgun (WGS) entry which is preliminary data.</text>
</comment>
<dbReference type="HOGENOM" id="CLU_3234770_0_0_4"/>
<evidence type="ECO:0000313" key="1">
    <source>
        <dbReference type="EMBL" id="EGK08193.1"/>
    </source>
</evidence>